<dbReference type="EMBL" id="JBHSOW010000107">
    <property type="protein sequence ID" value="MFC5652925.1"/>
    <property type="molecule type" value="Genomic_DNA"/>
</dbReference>
<evidence type="ECO:0000313" key="2">
    <source>
        <dbReference type="Proteomes" id="UP001596047"/>
    </source>
</evidence>
<dbReference type="NCBIfam" id="TIGR04223">
    <property type="entry name" value="quorum_AgrD"/>
    <property type="match status" value="1"/>
</dbReference>
<protein>
    <submittedName>
        <fullName evidence="1">Cyclic lactone autoinducer peptide</fullName>
    </submittedName>
</protein>
<accession>A0ABW0W500</accession>
<dbReference type="Proteomes" id="UP001596047">
    <property type="component" value="Unassembled WGS sequence"/>
</dbReference>
<proteinExistence type="predicted"/>
<dbReference type="RefSeq" id="WP_379191585.1">
    <property type="nucleotide sequence ID" value="NZ_JBHSOW010000107.1"/>
</dbReference>
<evidence type="ECO:0000313" key="1">
    <source>
        <dbReference type="EMBL" id="MFC5652925.1"/>
    </source>
</evidence>
<name>A0ABW0W500_9BACL</name>
<sequence length="41" mass="4518">MKTKVLKFVATAVGLFAIFSVTTASFFWGNQPNVPSELLEK</sequence>
<keyword evidence="2" id="KW-1185">Reference proteome</keyword>
<gene>
    <name evidence="1" type="ORF">ACFPYJ_28230</name>
</gene>
<dbReference type="InterPro" id="IPR009229">
    <property type="entry name" value="AgrD"/>
</dbReference>
<reference evidence="2" key="1">
    <citation type="journal article" date="2019" name="Int. J. Syst. Evol. Microbiol.">
        <title>The Global Catalogue of Microorganisms (GCM) 10K type strain sequencing project: providing services to taxonomists for standard genome sequencing and annotation.</title>
        <authorList>
            <consortium name="The Broad Institute Genomics Platform"/>
            <consortium name="The Broad Institute Genome Sequencing Center for Infectious Disease"/>
            <person name="Wu L."/>
            <person name="Ma J."/>
        </authorList>
    </citation>
    <scope>NUCLEOTIDE SEQUENCE [LARGE SCALE GENOMIC DNA]</scope>
    <source>
        <strain evidence="2">CGMCC 1.3240</strain>
    </source>
</reference>
<comment type="caution">
    <text evidence="1">The sequence shown here is derived from an EMBL/GenBank/DDBJ whole genome shotgun (WGS) entry which is preliminary data.</text>
</comment>
<organism evidence="1 2">
    <name type="scientific">Paenibacillus solisilvae</name>
    <dbReference type="NCBI Taxonomy" id="2486751"/>
    <lineage>
        <taxon>Bacteria</taxon>
        <taxon>Bacillati</taxon>
        <taxon>Bacillota</taxon>
        <taxon>Bacilli</taxon>
        <taxon>Bacillales</taxon>
        <taxon>Paenibacillaceae</taxon>
        <taxon>Paenibacillus</taxon>
    </lineage>
</organism>